<dbReference type="RefSeq" id="WP_078768995.1">
    <property type="nucleotide sequence ID" value="NZ_FUWW01000021.1"/>
</dbReference>
<keyword evidence="5" id="KW-0862">Zinc</keyword>
<keyword evidence="6" id="KW-0482">Metalloprotease</keyword>
<keyword evidence="8" id="KW-0732">Signal</keyword>
<dbReference type="PROSITE" id="PS52035">
    <property type="entry name" value="PEPTIDASE_M14"/>
    <property type="match status" value="1"/>
</dbReference>
<dbReference type="Proteomes" id="UP000190657">
    <property type="component" value="Unassembled WGS sequence"/>
</dbReference>
<keyword evidence="10" id="KW-0121">Carboxypeptidase</keyword>
<dbReference type="EMBL" id="FUWW01000021">
    <property type="protein sequence ID" value="SJZ76968.1"/>
    <property type="molecule type" value="Genomic_DNA"/>
</dbReference>
<evidence type="ECO:0000256" key="2">
    <source>
        <dbReference type="ARBA" id="ARBA00005988"/>
    </source>
</evidence>
<dbReference type="InterPro" id="IPR000834">
    <property type="entry name" value="Peptidase_M14"/>
</dbReference>
<evidence type="ECO:0000259" key="9">
    <source>
        <dbReference type="PROSITE" id="PS52035"/>
    </source>
</evidence>
<evidence type="ECO:0000313" key="10">
    <source>
        <dbReference type="EMBL" id="SJZ76968.1"/>
    </source>
</evidence>
<protein>
    <submittedName>
        <fullName evidence="10">Zinc carboxypeptidase</fullName>
    </submittedName>
</protein>
<dbReference type="GO" id="GO:0004181">
    <property type="term" value="F:metallocarboxypeptidase activity"/>
    <property type="evidence" value="ECO:0007669"/>
    <property type="project" value="InterPro"/>
</dbReference>
<dbReference type="Gene3D" id="3.40.630.10">
    <property type="entry name" value="Zn peptidases"/>
    <property type="match status" value="1"/>
</dbReference>
<evidence type="ECO:0000256" key="5">
    <source>
        <dbReference type="ARBA" id="ARBA00022833"/>
    </source>
</evidence>
<evidence type="ECO:0000313" key="11">
    <source>
        <dbReference type="Proteomes" id="UP000190657"/>
    </source>
</evidence>
<evidence type="ECO:0000256" key="1">
    <source>
        <dbReference type="ARBA" id="ARBA00001947"/>
    </source>
</evidence>
<sequence>MKKSIIRFTTVLLIFVVLFSFPVCAFADDEVYNLEHTMNIGDEVEIKSLLPESHKEENFRVCSEVSDVVSIVDGQKIVAVNEGVITFTVESYSCDNYYNEYYDDTPSYGINEVVTATYNITITVNKAIENDIHESKPDNNKKNDKPLTIKGEVLPYCKGIAKMSLTHSNLKRVVYGKSVMGKPLEAYEIYNKSKNNKYKKTLFIDFAIHGFEDEYYRDGKVLVKEAVRLVKYFTEHSSTLKNYRLIIVVCANPDGTFDGRNNSRANSRAFGRCTAKHVDMNRDFRRFRGKETRALKKYILKSDTDLYINCHGWENQVIGSRKLNRIIRSSHNLRRTQNDVYCYNQGFAIGWVHRELGIPVALLEYKNTSSVSTKKDIKMIKNIVKKY</sequence>
<keyword evidence="3" id="KW-0645">Protease</keyword>
<evidence type="ECO:0000256" key="8">
    <source>
        <dbReference type="SAM" id="SignalP"/>
    </source>
</evidence>
<evidence type="ECO:0000256" key="3">
    <source>
        <dbReference type="ARBA" id="ARBA00022670"/>
    </source>
</evidence>
<feature type="chain" id="PRO_5012210964" evidence="8">
    <location>
        <begin position="28"/>
        <end position="387"/>
    </location>
</feature>
<keyword evidence="4" id="KW-0378">Hydrolase</keyword>
<evidence type="ECO:0000256" key="6">
    <source>
        <dbReference type="ARBA" id="ARBA00023049"/>
    </source>
</evidence>
<evidence type="ECO:0000256" key="4">
    <source>
        <dbReference type="ARBA" id="ARBA00022801"/>
    </source>
</evidence>
<dbReference type="GO" id="GO:0006508">
    <property type="term" value="P:proteolysis"/>
    <property type="evidence" value="ECO:0007669"/>
    <property type="project" value="UniProtKB-KW"/>
</dbReference>
<proteinExistence type="inferred from homology"/>
<dbReference type="STRING" id="290054.SAMN02745114_01556"/>
<feature type="domain" description="Peptidase M14" evidence="9">
    <location>
        <begin position="145"/>
        <end position="387"/>
    </location>
</feature>
<dbReference type="GO" id="GO:0008270">
    <property type="term" value="F:zinc ion binding"/>
    <property type="evidence" value="ECO:0007669"/>
    <property type="project" value="InterPro"/>
</dbReference>
<dbReference type="GO" id="GO:0005615">
    <property type="term" value="C:extracellular space"/>
    <property type="evidence" value="ECO:0007669"/>
    <property type="project" value="TreeGrafter"/>
</dbReference>
<name>A0A1T4NDU1_9FIRM</name>
<comment type="cofactor">
    <cofactor evidence="1">
        <name>Zn(2+)</name>
        <dbReference type="ChEBI" id="CHEBI:29105"/>
    </cofactor>
</comment>
<comment type="caution">
    <text evidence="7">Lacks conserved residue(s) required for the propagation of feature annotation.</text>
</comment>
<dbReference type="Pfam" id="PF00246">
    <property type="entry name" value="Peptidase_M14"/>
    <property type="match status" value="1"/>
</dbReference>
<dbReference type="SUPFAM" id="SSF53187">
    <property type="entry name" value="Zn-dependent exopeptidases"/>
    <property type="match status" value="1"/>
</dbReference>
<accession>A0A1T4NDU1</accession>
<reference evidence="10 11" key="1">
    <citation type="submission" date="2017-02" db="EMBL/GenBank/DDBJ databases">
        <authorList>
            <person name="Peterson S.W."/>
        </authorList>
    </citation>
    <scope>NUCLEOTIDE SEQUENCE [LARGE SCALE GENOMIC DNA]</scope>
    <source>
        <strain evidence="10 11">ATCC 51222</strain>
    </source>
</reference>
<feature type="signal peptide" evidence="8">
    <location>
        <begin position="1"/>
        <end position="27"/>
    </location>
</feature>
<organism evidence="10 11">
    <name type="scientific">Eubacterium coprostanoligenes</name>
    <dbReference type="NCBI Taxonomy" id="290054"/>
    <lineage>
        <taxon>Bacteria</taxon>
        <taxon>Bacillati</taxon>
        <taxon>Bacillota</taxon>
        <taxon>Clostridia</taxon>
        <taxon>Eubacteriales</taxon>
        <taxon>Eubacteriaceae</taxon>
        <taxon>Eubacterium</taxon>
    </lineage>
</organism>
<dbReference type="OrthoDB" id="9811296at2"/>
<evidence type="ECO:0000256" key="7">
    <source>
        <dbReference type="PROSITE-ProRule" id="PRU01379"/>
    </source>
</evidence>
<keyword evidence="11" id="KW-1185">Reference proteome</keyword>
<dbReference type="AlphaFoldDB" id="A0A1T4NDU1"/>
<dbReference type="PANTHER" id="PTHR11705">
    <property type="entry name" value="PROTEASE FAMILY M14 CARBOXYPEPTIDASE A,B"/>
    <property type="match status" value="1"/>
</dbReference>
<gene>
    <name evidence="10" type="ORF">SAMN02745114_01556</name>
</gene>
<comment type="similarity">
    <text evidence="2 7">Belongs to the peptidase M14 family.</text>
</comment>
<dbReference type="PANTHER" id="PTHR11705:SF143">
    <property type="entry name" value="SLL0236 PROTEIN"/>
    <property type="match status" value="1"/>
</dbReference>